<sequence length="180" mass="21322">MPTHDFTVSDLADLMENFGLHAEHEGYLDQLELLDLSTEKDARYAIREWLVPPYQEYWARTDSGQSRMRKSVRVALSRWGFLPHGPSLPGIDSNSGASRDLQQVYALWRRFYCLLWDELFHEPFEHLADTELLQERNDIAFLRAPCQPERWGPPQYRPLTYWDDLLRTDAWRENWPPKDG</sequence>
<evidence type="ECO:0000313" key="1">
    <source>
        <dbReference type="EMBL" id="MBK4738299.1"/>
    </source>
</evidence>
<reference evidence="1" key="1">
    <citation type="submission" date="2021-01" db="EMBL/GenBank/DDBJ databases">
        <title>Genome sequence of strain Noviherbaspirillum sp. DKR-6.</title>
        <authorList>
            <person name="Chaudhary D.K."/>
        </authorList>
    </citation>
    <scope>NUCLEOTIDE SEQUENCE</scope>
    <source>
        <strain evidence="1">DKR-6</strain>
    </source>
</reference>
<dbReference type="EMBL" id="JAEPBG010000019">
    <property type="protein sequence ID" value="MBK4738299.1"/>
    <property type="molecule type" value="Genomic_DNA"/>
</dbReference>
<protein>
    <submittedName>
        <fullName evidence="1">Uncharacterized protein</fullName>
    </submittedName>
</protein>
<organism evidence="1 2">
    <name type="scientific">Noviherbaspirillum pedocola</name>
    <dbReference type="NCBI Taxonomy" id="2801341"/>
    <lineage>
        <taxon>Bacteria</taxon>
        <taxon>Pseudomonadati</taxon>
        <taxon>Pseudomonadota</taxon>
        <taxon>Betaproteobacteria</taxon>
        <taxon>Burkholderiales</taxon>
        <taxon>Oxalobacteraceae</taxon>
        <taxon>Noviherbaspirillum</taxon>
    </lineage>
</organism>
<gene>
    <name evidence="1" type="ORF">JJB74_27065</name>
</gene>
<keyword evidence="2" id="KW-1185">Reference proteome</keyword>
<comment type="caution">
    <text evidence="1">The sequence shown here is derived from an EMBL/GenBank/DDBJ whole genome shotgun (WGS) entry which is preliminary data.</text>
</comment>
<dbReference type="AlphaFoldDB" id="A0A934T2U8"/>
<dbReference type="Proteomes" id="UP000622890">
    <property type="component" value="Unassembled WGS sequence"/>
</dbReference>
<proteinExistence type="predicted"/>
<evidence type="ECO:0000313" key="2">
    <source>
        <dbReference type="Proteomes" id="UP000622890"/>
    </source>
</evidence>
<accession>A0A934T2U8</accession>
<dbReference type="RefSeq" id="WP_200597389.1">
    <property type="nucleotide sequence ID" value="NZ_JAEPBG010000019.1"/>
</dbReference>
<name>A0A934T2U8_9BURK</name>